<evidence type="ECO:0000256" key="3">
    <source>
        <dbReference type="ARBA" id="ARBA00022691"/>
    </source>
</evidence>
<keyword evidence="3" id="KW-0949">S-adenosyl-L-methionine</keyword>
<organism evidence="5 6">
    <name type="scientific">Permianibacter aggregans</name>
    <dbReference type="NCBI Taxonomy" id="1510150"/>
    <lineage>
        <taxon>Bacteria</taxon>
        <taxon>Pseudomonadati</taxon>
        <taxon>Pseudomonadota</taxon>
        <taxon>Gammaproteobacteria</taxon>
        <taxon>Pseudomonadales</taxon>
        <taxon>Pseudomonadaceae</taxon>
        <taxon>Permianibacter</taxon>
    </lineage>
</organism>
<dbReference type="CDD" id="cd02440">
    <property type="entry name" value="AdoMet_MTases"/>
    <property type="match status" value="1"/>
</dbReference>
<dbReference type="OrthoDB" id="9816072at2"/>
<evidence type="ECO:0000256" key="2">
    <source>
        <dbReference type="ARBA" id="ARBA00022679"/>
    </source>
</evidence>
<proteinExistence type="predicted"/>
<evidence type="ECO:0000313" key="6">
    <source>
        <dbReference type="Proteomes" id="UP000295375"/>
    </source>
</evidence>
<dbReference type="PANTHER" id="PTHR47816">
    <property type="entry name" value="RIBOSOMAL RNA SMALL SUBUNIT METHYLTRANSFERASE C"/>
    <property type="match status" value="1"/>
</dbReference>
<dbReference type="SUPFAM" id="SSF53335">
    <property type="entry name" value="S-adenosyl-L-methionine-dependent methyltransferases"/>
    <property type="match status" value="1"/>
</dbReference>
<evidence type="ECO:0000256" key="1">
    <source>
        <dbReference type="ARBA" id="ARBA00022603"/>
    </source>
</evidence>
<keyword evidence="2 5" id="KW-0808">Transferase</keyword>
<dbReference type="EMBL" id="SNYM01000033">
    <property type="protein sequence ID" value="TDQ43043.1"/>
    <property type="molecule type" value="Genomic_DNA"/>
</dbReference>
<protein>
    <submittedName>
        <fullName evidence="5">Methyltransferase family protein</fullName>
    </submittedName>
</protein>
<dbReference type="PANTHER" id="PTHR47816:SF4">
    <property type="entry name" value="RIBOSOMAL RNA SMALL SUBUNIT METHYLTRANSFERASE C"/>
    <property type="match status" value="1"/>
</dbReference>
<sequence length="197" mass="22081">MPSKHPTAERYRADLHFQATVMGYPFTFTTTHGLFSPKEVDEGSLLMLEHTEIAPHESSLDVGCGYGVLGMTLAKMAPQGFHTLIDKDYVAVEYTRRNLQANRISNAEVFLSNGLSEVGDRQFDLVVSNLPAKAGNELFYLYFYDALHHLKPGGRIVVVTINGLRDFIKRSFKEVFGNYDKLKQGARYTISQAVKEG</sequence>
<dbReference type="RefSeq" id="WP_133593784.1">
    <property type="nucleotide sequence ID" value="NZ_CP037953.1"/>
</dbReference>
<dbReference type="GO" id="GO:0008757">
    <property type="term" value="F:S-adenosylmethionine-dependent methyltransferase activity"/>
    <property type="evidence" value="ECO:0007669"/>
    <property type="project" value="InterPro"/>
</dbReference>
<dbReference type="InterPro" id="IPR029063">
    <property type="entry name" value="SAM-dependent_MTases_sf"/>
</dbReference>
<name>A0A4R6UD34_9GAMM</name>
<dbReference type="InterPro" id="IPR007848">
    <property type="entry name" value="Small_mtfrase_dom"/>
</dbReference>
<dbReference type="GO" id="GO:0032259">
    <property type="term" value="P:methylation"/>
    <property type="evidence" value="ECO:0007669"/>
    <property type="project" value="UniProtKB-KW"/>
</dbReference>
<dbReference type="Proteomes" id="UP000295375">
    <property type="component" value="Unassembled WGS sequence"/>
</dbReference>
<gene>
    <name evidence="5" type="ORF">EV696_1335</name>
</gene>
<evidence type="ECO:0000259" key="4">
    <source>
        <dbReference type="Pfam" id="PF05175"/>
    </source>
</evidence>
<dbReference type="InterPro" id="IPR046977">
    <property type="entry name" value="RsmC/RlmG"/>
</dbReference>
<feature type="domain" description="Methyltransferase small" evidence="4">
    <location>
        <begin position="26"/>
        <end position="191"/>
    </location>
</feature>
<accession>A0A4R6UD34</accession>
<evidence type="ECO:0000313" key="5">
    <source>
        <dbReference type="EMBL" id="TDQ43043.1"/>
    </source>
</evidence>
<keyword evidence="6" id="KW-1185">Reference proteome</keyword>
<keyword evidence="1 5" id="KW-0489">Methyltransferase</keyword>
<reference evidence="5 6" key="1">
    <citation type="submission" date="2019-03" db="EMBL/GenBank/DDBJ databases">
        <title>Genomic Encyclopedia of Type Strains, Phase IV (KMG-IV): sequencing the most valuable type-strain genomes for metagenomic binning, comparative biology and taxonomic classification.</title>
        <authorList>
            <person name="Goeker M."/>
        </authorList>
    </citation>
    <scope>NUCLEOTIDE SEQUENCE [LARGE SCALE GENOMIC DNA]</scope>
    <source>
        <strain evidence="5 6">DSM 103792</strain>
    </source>
</reference>
<comment type="caution">
    <text evidence="5">The sequence shown here is derived from an EMBL/GenBank/DDBJ whole genome shotgun (WGS) entry which is preliminary data.</text>
</comment>
<dbReference type="AlphaFoldDB" id="A0A4R6UD34"/>
<dbReference type="Gene3D" id="3.40.50.150">
    <property type="entry name" value="Vaccinia Virus protein VP39"/>
    <property type="match status" value="1"/>
</dbReference>
<dbReference type="Pfam" id="PF05175">
    <property type="entry name" value="MTS"/>
    <property type="match status" value="1"/>
</dbReference>